<dbReference type="AlphaFoldDB" id="A0A0M3T6G1"/>
<proteinExistence type="predicted"/>
<dbReference type="InterPro" id="IPR036651">
    <property type="entry name" value="Gln_synt_N_sf"/>
</dbReference>
<dbReference type="PATRIC" id="fig|1682.24.peg.1497"/>
<gene>
    <name evidence="1" type="ORF">RY67_1536</name>
</gene>
<dbReference type="GO" id="GO:0006542">
    <property type="term" value="P:glutamine biosynthetic process"/>
    <property type="evidence" value="ECO:0007669"/>
    <property type="project" value="InterPro"/>
</dbReference>
<dbReference type="GO" id="GO:0004356">
    <property type="term" value="F:glutamine synthetase activity"/>
    <property type="evidence" value="ECO:0007669"/>
    <property type="project" value="InterPro"/>
</dbReference>
<protein>
    <submittedName>
        <fullName evidence="1">Glutamine synthetase catalytic region</fullName>
    </submittedName>
</protein>
<evidence type="ECO:0000313" key="2">
    <source>
        <dbReference type="Proteomes" id="UP000067206"/>
    </source>
</evidence>
<reference evidence="1 2" key="1">
    <citation type="submission" date="2014-12" db="EMBL/GenBank/DDBJ databases">
        <title>Complete genome sequence of Bifidobacterium longum subsp. infantis BT1.</title>
        <authorList>
            <person name="Kim J.F."/>
            <person name="Kwak M.-J."/>
        </authorList>
    </citation>
    <scope>NUCLEOTIDE SEQUENCE [LARGE SCALE GENOMIC DNA]</scope>
    <source>
        <strain evidence="1 2">BT1</strain>
    </source>
</reference>
<name>A0A0M3T6G1_BIFLI</name>
<sequence length="106" mass="11637">MIQSAQLFGHYQETAMSNFIPNTVSAERKPVDIVTGTYVDYAGVTRAKSVPARRREAFERNGLGAALVWVVFGADNSFAENEKFNVSGDLRLHLDTSASALRAMRA</sequence>
<organism evidence="1 2">
    <name type="scientific">Bifidobacterium longum subsp. infantis</name>
    <dbReference type="NCBI Taxonomy" id="1682"/>
    <lineage>
        <taxon>Bacteria</taxon>
        <taxon>Bacillati</taxon>
        <taxon>Actinomycetota</taxon>
        <taxon>Actinomycetes</taxon>
        <taxon>Bifidobacteriales</taxon>
        <taxon>Bifidobacteriaceae</taxon>
        <taxon>Bifidobacterium</taxon>
    </lineage>
</organism>
<dbReference type="Proteomes" id="UP000067206">
    <property type="component" value="Chromosome"/>
</dbReference>
<dbReference type="EMBL" id="CP010411">
    <property type="protein sequence ID" value="ALE09555.1"/>
    <property type="molecule type" value="Genomic_DNA"/>
</dbReference>
<dbReference type="Gene3D" id="3.10.20.70">
    <property type="entry name" value="Glutamine synthetase, N-terminal domain"/>
    <property type="match status" value="1"/>
</dbReference>
<evidence type="ECO:0000313" key="1">
    <source>
        <dbReference type="EMBL" id="ALE09555.1"/>
    </source>
</evidence>
<accession>A0A0M3T6G1</accession>